<feature type="transmembrane region" description="Helical" evidence="2">
    <location>
        <begin position="30"/>
        <end position="53"/>
    </location>
</feature>
<comment type="caution">
    <text evidence="3">The sequence shown here is derived from an EMBL/GenBank/DDBJ whole genome shotgun (WGS) entry which is preliminary data.</text>
</comment>
<keyword evidence="4" id="KW-1185">Reference proteome</keyword>
<name>A0A9D3VJ36_9ROSI</name>
<dbReference type="OrthoDB" id="736010at2759"/>
<protein>
    <submittedName>
        <fullName evidence="3">Uncharacterized protein</fullName>
    </submittedName>
</protein>
<evidence type="ECO:0000256" key="2">
    <source>
        <dbReference type="SAM" id="Phobius"/>
    </source>
</evidence>
<organism evidence="3 4">
    <name type="scientific">Gossypium stocksii</name>
    <dbReference type="NCBI Taxonomy" id="47602"/>
    <lineage>
        <taxon>Eukaryota</taxon>
        <taxon>Viridiplantae</taxon>
        <taxon>Streptophyta</taxon>
        <taxon>Embryophyta</taxon>
        <taxon>Tracheophyta</taxon>
        <taxon>Spermatophyta</taxon>
        <taxon>Magnoliopsida</taxon>
        <taxon>eudicotyledons</taxon>
        <taxon>Gunneridae</taxon>
        <taxon>Pentapetalae</taxon>
        <taxon>rosids</taxon>
        <taxon>malvids</taxon>
        <taxon>Malvales</taxon>
        <taxon>Malvaceae</taxon>
        <taxon>Malvoideae</taxon>
        <taxon>Gossypium</taxon>
    </lineage>
</organism>
<dbReference type="Proteomes" id="UP000828251">
    <property type="component" value="Unassembled WGS sequence"/>
</dbReference>
<dbReference type="AlphaFoldDB" id="A0A9D3VJ36"/>
<keyword evidence="2" id="KW-0472">Membrane</keyword>
<reference evidence="3 4" key="1">
    <citation type="journal article" date="2021" name="Plant Biotechnol. J.">
        <title>Multi-omics assisted identification of the key and species-specific regulatory components of drought-tolerant mechanisms in Gossypium stocksii.</title>
        <authorList>
            <person name="Yu D."/>
            <person name="Ke L."/>
            <person name="Zhang D."/>
            <person name="Wu Y."/>
            <person name="Sun Y."/>
            <person name="Mei J."/>
            <person name="Sun J."/>
            <person name="Sun Y."/>
        </authorList>
    </citation>
    <scope>NUCLEOTIDE SEQUENCE [LARGE SCALE GENOMIC DNA]</scope>
    <source>
        <strain evidence="4">cv. E1</strain>
        <tissue evidence="3">Leaf</tissue>
    </source>
</reference>
<sequence length="96" mass="10955">MESNKQHCLENGGNIEKTIRNHRVQAMDPLGSVIVETGKCIFSFFFTSIAIFIKLQHNTGRLRKEFKKLEDRKNGIEEDVRLAETEGKCSTEQVKG</sequence>
<evidence type="ECO:0000313" key="4">
    <source>
        <dbReference type="Proteomes" id="UP000828251"/>
    </source>
</evidence>
<gene>
    <name evidence="3" type="ORF">J1N35_023599</name>
</gene>
<dbReference type="EMBL" id="JAIQCV010000007">
    <property type="protein sequence ID" value="KAH1083838.1"/>
    <property type="molecule type" value="Genomic_DNA"/>
</dbReference>
<keyword evidence="2" id="KW-0812">Transmembrane</keyword>
<evidence type="ECO:0000256" key="1">
    <source>
        <dbReference type="SAM" id="Coils"/>
    </source>
</evidence>
<feature type="coiled-coil region" evidence="1">
    <location>
        <begin position="59"/>
        <end position="86"/>
    </location>
</feature>
<proteinExistence type="predicted"/>
<keyword evidence="2" id="KW-1133">Transmembrane helix</keyword>
<keyword evidence="1" id="KW-0175">Coiled coil</keyword>
<evidence type="ECO:0000313" key="3">
    <source>
        <dbReference type="EMBL" id="KAH1083838.1"/>
    </source>
</evidence>
<accession>A0A9D3VJ36</accession>